<gene>
    <name evidence="9" type="ORF">SAJA_12850</name>
</gene>
<evidence type="ECO:0000313" key="9">
    <source>
        <dbReference type="EMBL" id="ROO25682.1"/>
    </source>
</evidence>
<dbReference type="InterPro" id="IPR001675">
    <property type="entry name" value="Glyco_trans_29"/>
</dbReference>
<proteinExistence type="predicted"/>
<dbReference type="Gene3D" id="3.90.1480.20">
    <property type="entry name" value="Glycosyl transferase family 29"/>
    <property type="match status" value="1"/>
</dbReference>
<evidence type="ECO:0000256" key="3">
    <source>
        <dbReference type="ARBA" id="ARBA00022676"/>
    </source>
</evidence>
<dbReference type="AlphaFoldDB" id="A0A423PJJ4"/>
<evidence type="ECO:0000256" key="2">
    <source>
        <dbReference type="ARBA" id="ARBA00004308"/>
    </source>
</evidence>
<dbReference type="OrthoDB" id="580775at2"/>
<evidence type="ECO:0000256" key="6">
    <source>
        <dbReference type="ARBA" id="ARBA00022989"/>
    </source>
</evidence>
<evidence type="ECO:0000256" key="1">
    <source>
        <dbReference type="ARBA" id="ARBA00004167"/>
    </source>
</evidence>
<keyword evidence="5" id="KW-0812">Transmembrane</keyword>
<organism evidence="9 10">
    <name type="scientific">Salinisphaera japonica YTM-1</name>
    <dbReference type="NCBI Taxonomy" id="1209778"/>
    <lineage>
        <taxon>Bacteria</taxon>
        <taxon>Pseudomonadati</taxon>
        <taxon>Pseudomonadota</taxon>
        <taxon>Gammaproteobacteria</taxon>
        <taxon>Salinisphaerales</taxon>
        <taxon>Salinisphaeraceae</taxon>
        <taxon>Salinisphaera</taxon>
    </lineage>
</organism>
<evidence type="ECO:0000256" key="8">
    <source>
        <dbReference type="ARBA" id="ARBA00023180"/>
    </source>
</evidence>
<dbReference type="Proteomes" id="UP000285310">
    <property type="component" value="Unassembled WGS sequence"/>
</dbReference>
<keyword evidence="6" id="KW-1133">Transmembrane helix</keyword>
<keyword evidence="10" id="KW-1185">Reference proteome</keyword>
<comment type="caution">
    <text evidence="9">The sequence shown here is derived from an EMBL/GenBank/DDBJ whole genome shotgun (WGS) entry which is preliminary data.</text>
</comment>
<accession>A0A423PJJ4</accession>
<dbReference type="GO" id="GO:0012505">
    <property type="term" value="C:endomembrane system"/>
    <property type="evidence" value="ECO:0007669"/>
    <property type="project" value="UniProtKB-SubCell"/>
</dbReference>
<evidence type="ECO:0000256" key="7">
    <source>
        <dbReference type="ARBA" id="ARBA00023136"/>
    </source>
</evidence>
<name>A0A423PJJ4_9GAMM</name>
<comment type="subcellular location">
    <subcellularLocation>
        <location evidence="2">Endomembrane system</location>
    </subcellularLocation>
    <subcellularLocation>
        <location evidence="1">Membrane</location>
        <topology evidence="1">Single-pass membrane protein</topology>
    </subcellularLocation>
</comment>
<evidence type="ECO:0000256" key="5">
    <source>
        <dbReference type="ARBA" id="ARBA00022692"/>
    </source>
</evidence>
<keyword evidence="3" id="KW-0328">Glycosyltransferase</keyword>
<protein>
    <submittedName>
        <fullName evidence="9">Uncharacterized protein</fullName>
    </submittedName>
</protein>
<reference evidence="9 10" key="1">
    <citation type="submission" date="2013-10" db="EMBL/GenBank/DDBJ databases">
        <title>Salinisphaera japonica YTM-1 Genome Sequencing.</title>
        <authorList>
            <person name="Lai Q."/>
            <person name="Li C."/>
            <person name="Shao Z."/>
        </authorList>
    </citation>
    <scope>NUCLEOTIDE SEQUENCE [LARGE SCALE GENOMIC DNA]</scope>
    <source>
        <strain evidence="9 10">YTM-1</strain>
    </source>
</reference>
<dbReference type="GO" id="GO:0016020">
    <property type="term" value="C:membrane"/>
    <property type="evidence" value="ECO:0007669"/>
    <property type="project" value="UniProtKB-SubCell"/>
</dbReference>
<evidence type="ECO:0000256" key="4">
    <source>
        <dbReference type="ARBA" id="ARBA00022679"/>
    </source>
</evidence>
<keyword evidence="4" id="KW-0808">Transferase</keyword>
<keyword evidence="8" id="KW-0325">Glycoprotein</keyword>
<dbReference type="InParanoid" id="A0A423PJJ4"/>
<dbReference type="Pfam" id="PF00777">
    <property type="entry name" value="Glyco_transf_29"/>
    <property type="match status" value="1"/>
</dbReference>
<keyword evidence="7" id="KW-0472">Membrane</keyword>
<dbReference type="InterPro" id="IPR038578">
    <property type="entry name" value="GT29-like_sf"/>
</dbReference>
<evidence type="ECO:0000313" key="10">
    <source>
        <dbReference type="Proteomes" id="UP000285310"/>
    </source>
</evidence>
<dbReference type="EMBL" id="AYKG01000045">
    <property type="protein sequence ID" value="ROO25682.1"/>
    <property type="molecule type" value="Genomic_DNA"/>
</dbReference>
<sequence>MIKRIKHTSTGAQRARQASLVRLVQASVDETGAQRVILFSPDADQGRLEDTLAGLTVPVAGHGASLPGAVETDPSALVVCNCVLERQSLKQIPDTIDALARLSSHALLLVRTRYAGEVVDGEDAHRALRNEAAWRQDLAGAYGAIWPLACGMQGLCLFVSWCPSPAFIRTFDAIKTGYRNRRVRQRRLTRAIGAVARFLRPPISERAALARLAGKRIALVGNAQSLIDRRYGTMIDAADVVVRCNRAIVVNAASHGYRTDWLVTGLPLTHASARARGIELVIWSSRSKRTMRNLPAWPAFAGCLLLYADRRIARLRQMIGKVPSTGIKAIDLLLAADCRQLDVYGFDFAQSASASEPTGSMSADHDFIAEAKIVRQWASQDKRLTLHE</sequence>
<dbReference type="GO" id="GO:0008373">
    <property type="term" value="F:sialyltransferase activity"/>
    <property type="evidence" value="ECO:0007669"/>
    <property type="project" value="InterPro"/>
</dbReference>